<dbReference type="AlphaFoldDB" id="A0A5K1K906"/>
<evidence type="ECO:0000256" key="5">
    <source>
        <dbReference type="ARBA" id="ARBA00022968"/>
    </source>
</evidence>
<proteinExistence type="inferred from homology"/>
<evidence type="ECO:0000313" key="9">
    <source>
        <dbReference type="EMBL" id="VWP76880.1"/>
    </source>
</evidence>
<dbReference type="InterPro" id="IPR018943">
    <property type="entry name" value="Oligosaccaryltransferase"/>
</dbReference>
<dbReference type="SUPFAM" id="SSF103464">
    <property type="entry name" value="Oligosaccharyltransferase subunit ost4p"/>
    <property type="match status" value="1"/>
</dbReference>
<evidence type="ECO:0000256" key="2">
    <source>
        <dbReference type="ARBA" id="ARBA00007685"/>
    </source>
</evidence>
<evidence type="ECO:0000256" key="6">
    <source>
        <dbReference type="ARBA" id="ARBA00022989"/>
    </source>
</evidence>
<dbReference type="GO" id="GO:0005789">
    <property type="term" value="C:endoplasmic reticulum membrane"/>
    <property type="evidence" value="ECO:0007669"/>
    <property type="project" value="UniProtKB-SubCell"/>
</dbReference>
<comment type="similarity">
    <text evidence="2">Belongs to the OST4 family.</text>
</comment>
<dbReference type="VEuPathDB" id="PlasmoDB:PF3D7_1233050"/>
<evidence type="ECO:0000256" key="3">
    <source>
        <dbReference type="ARBA" id="ARBA00022692"/>
    </source>
</evidence>
<evidence type="ECO:0000256" key="1">
    <source>
        <dbReference type="ARBA" id="ARBA00004643"/>
    </source>
</evidence>
<keyword evidence="4" id="KW-0256">Endoplasmic reticulum</keyword>
<reference evidence="9 10" key="1">
    <citation type="journal article" date="2002" name="Nature">
        <title>Genome sequence of the human malaria parasite Plasmodium falciparum.</title>
        <authorList>
            <person name="Gardner M.J."/>
            <person name="Hall N."/>
            <person name="Fung E."/>
            <person name="White O."/>
            <person name="Berriman M."/>
            <person name="Hyman R.W."/>
            <person name="Carlton J.M."/>
            <person name="Pain A."/>
            <person name="Nelson K.E."/>
            <person name="Bowman S."/>
            <person name="Paulsen I.T."/>
            <person name="James K."/>
            <person name="Eisen J.A."/>
            <person name="Rutherford K."/>
            <person name="Salzberg S.L."/>
            <person name="Craig A."/>
            <person name="Kyes S."/>
            <person name="Chan M.S."/>
            <person name="Nene V."/>
            <person name="Shallom S.J."/>
            <person name="Suh B."/>
            <person name="Peterson J."/>
            <person name="Angiuoli S."/>
            <person name="Pertea M."/>
            <person name="Allen J."/>
            <person name="Selengut J."/>
            <person name="Haft D."/>
            <person name="Mather M.W."/>
            <person name="Vaidya A.B."/>
            <person name="Martin D.M."/>
            <person name="Fairlamb A.H."/>
            <person name="Fraunholz M.J."/>
            <person name="Roos D.S."/>
            <person name="Ralph S.A."/>
            <person name="McFadden G.I."/>
            <person name="Cummings L.M."/>
            <person name="Subramanian G.M."/>
            <person name="Mungall C."/>
            <person name="Venter J.C."/>
            <person name="Carucci D.J."/>
            <person name="Hoffman S.L."/>
            <person name="Newbold C."/>
            <person name="Davis R.W."/>
            <person name="Fraser C.M."/>
            <person name="Barrell B."/>
        </authorList>
    </citation>
    <scope>NUCLEOTIDE SEQUENCE [LARGE SCALE GENOMIC DNA]</scope>
    <source>
        <strain evidence="10">Isolate 3D7</strain>
    </source>
</reference>
<evidence type="ECO:0000256" key="8">
    <source>
        <dbReference type="SAM" id="Phobius"/>
    </source>
</evidence>
<dbReference type="SMR" id="A0A5K1K906"/>
<dbReference type="EMBL" id="LN999947">
    <property type="protein sequence ID" value="VWP76880.1"/>
    <property type="molecule type" value="Genomic_DNA"/>
</dbReference>
<comment type="subcellular location">
    <subcellularLocation>
        <location evidence="1">Endoplasmic reticulum membrane</location>
        <topology evidence="1">Single-pass type III membrane protein</topology>
    </subcellularLocation>
</comment>
<dbReference type="InterPro" id="IPR036330">
    <property type="entry name" value="Ost4p_sf"/>
</dbReference>
<sequence length="32" mass="3890">MDYELYLISNIMGIFIVILIFVFHYLYSDIDD</sequence>
<dbReference type="InParanoid" id="A0A5K1K906"/>
<gene>
    <name evidence="9" type="ORF">PF3D7_1233050</name>
</gene>
<keyword evidence="5" id="KW-0735">Signal-anchor</keyword>
<keyword evidence="3 8" id="KW-0812">Transmembrane</keyword>
<keyword evidence="7 8" id="KW-0472">Membrane</keyword>
<keyword evidence="10" id="KW-1185">Reference proteome</keyword>
<dbReference type="GeneID" id="54778402"/>
<dbReference type="FunCoup" id="A0A5K1K906">
    <property type="interactions" value="50"/>
</dbReference>
<dbReference type="KEGG" id="pfa:PF3D7_1233050"/>
<protein>
    <submittedName>
        <fullName evidence="9">Dolichyl-diphosphooligosaccharide--protein glycosyltransferase subunit OST4, putative</fullName>
    </submittedName>
</protein>
<evidence type="ECO:0000256" key="4">
    <source>
        <dbReference type="ARBA" id="ARBA00022824"/>
    </source>
</evidence>
<dbReference type="Proteomes" id="UP000001450">
    <property type="component" value="Chromosome 12"/>
</dbReference>
<keyword evidence="6 8" id="KW-1133">Transmembrane helix</keyword>
<evidence type="ECO:0000313" key="10">
    <source>
        <dbReference type="Proteomes" id="UP000001450"/>
    </source>
</evidence>
<name>A0A5K1K906_PLAF7</name>
<accession>A0A5K1K906</accession>
<evidence type="ECO:0000256" key="7">
    <source>
        <dbReference type="ARBA" id="ARBA00023136"/>
    </source>
</evidence>
<dbReference type="Pfam" id="PF10215">
    <property type="entry name" value="Ost4"/>
    <property type="match status" value="1"/>
</dbReference>
<dbReference type="RefSeq" id="XP_034009381.1">
    <property type="nucleotide sequence ID" value="XM_034153492.1"/>
</dbReference>
<organism evidence="9 10">
    <name type="scientific">Plasmodium falciparum (isolate 3D7)</name>
    <dbReference type="NCBI Taxonomy" id="36329"/>
    <lineage>
        <taxon>Eukaryota</taxon>
        <taxon>Sar</taxon>
        <taxon>Alveolata</taxon>
        <taxon>Apicomplexa</taxon>
        <taxon>Aconoidasida</taxon>
        <taxon>Haemosporida</taxon>
        <taxon>Plasmodiidae</taxon>
        <taxon>Plasmodium</taxon>
        <taxon>Plasmodium (Laverania)</taxon>
    </lineage>
</organism>
<feature type="transmembrane region" description="Helical" evidence="8">
    <location>
        <begin position="6"/>
        <end position="27"/>
    </location>
</feature>